<keyword evidence="1" id="KW-0472">Membrane</keyword>
<reference evidence="2 3" key="2">
    <citation type="submission" date="2009-02" db="EMBL/GenBank/DDBJ databases">
        <title>Draft genome sequence of Clostridium methylpentosum (DSM 5476).</title>
        <authorList>
            <person name="Sudarsanam P."/>
            <person name="Ley R."/>
            <person name="Guruge J."/>
            <person name="Turnbaugh P.J."/>
            <person name="Mahowald M."/>
            <person name="Liep D."/>
            <person name="Gordon J."/>
        </authorList>
    </citation>
    <scope>NUCLEOTIDE SEQUENCE [LARGE SCALE GENOMIC DNA]</scope>
    <source>
        <strain evidence="2 3">DSM 5476</strain>
    </source>
</reference>
<sequence length="125" mass="14036">MSIFVHIPYPVLLTIIIAIDIVLVYHVISKKYNSKITQHQKIGIIMVALSTVFVAIHAASVKFEIIPFVQYFMLPIALLLIIVGVCIMRFSPYTKISSQENHITKILCILALIAIIVSIILIVCF</sequence>
<dbReference type="EMBL" id="ACEC01000101">
    <property type="protein sequence ID" value="EEG29461.1"/>
    <property type="molecule type" value="Genomic_DNA"/>
</dbReference>
<reference evidence="2 3" key="1">
    <citation type="submission" date="2009-01" db="EMBL/GenBank/DDBJ databases">
        <authorList>
            <person name="Fulton L."/>
            <person name="Clifton S."/>
            <person name="Fulton B."/>
            <person name="Xu J."/>
            <person name="Minx P."/>
            <person name="Pepin K.H."/>
            <person name="Johnson M."/>
            <person name="Bhonagiri V."/>
            <person name="Nash W.E."/>
            <person name="Mardis E.R."/>
            <person name="Wilson R.K."/>
        </authorList>
    </citation>
    <scope>NUCLEOTIDE SEQUENCE [LARGE SCALE GENOMIC DNA]</scope>
    <source>
        <strain evidence="2 3">DSM 5476</strain>
    </source>
</reference>
<dbReference type="STRING" id="537013.CLOSTMETH_02923"/>
<evidence type="ECO:0000313" key="2">
    <source>
        <dbReference type="EMBL" id="EEG29461.1"/>
    </source>
</evidence>
<feature type="transmembrane region" description="Helical" evidence="1">
    <location>
        <begin position="6"/>
        <end position="28"/>
    </location>
</feature>
<keyword evidence="3" id="KW-1185">Reference proteome</keyword>
<feature type="transmembrane region" description="Helical" evidence="1">
    <location>
        <begin position="71"/>
        <end position="91"/>
    </location>
</feature>
<dbReference type="AlphaFoldDB" id="C0EGD0"/>
<feature type="transmembrane region" description="Helical" evidence="1">
    <location>
        <begin position="40"/>
        <end position="59"/>
    </location>
</feature>
<keyword evidence="1" id="KW-1133">Transmembrane helix</keyword>
<keyword evidence="1" id="KW-0812">Transmembrane</keyword>
<proteinExistence type="predicted"/>
<comment type="caution">
    <text evidence="2">The sequence shown here is derived from an EMBL/GenBank/DDBJ whole genome shotgun (WGS) entry which is preliminary data.</text>
</comment>
<evidence type="ECO:0000313" key="3">
    <source>
        <dbReference type="Proteomes" id="UP000003340"/>
    </source>
</evidence>
<accession>C0EGD0</accession>
<name>C0EGD0_9FIRM</name>
<gene>
    <name evidence="2" type="ORF">CLOSTMETH_02923</name>
</gene>
<feature type="transmembrane region" description="Helical" evidence="1">
    <location>
        <begin position="103"/>
        <end position="123"/>
    </location>
</feature>
<protein>
    <submittedName>
        <fullName evidence="2">Uncharacterized protein</fullName>
    </submittedName>
</protein>
<dbReference type="HOGENOM" id="CLU_1988774_0_0_9"/>
<organism evidence="2 3">
    <name type="scientific">[Clostridium] methylpentosum DSM 5476</name>
    <dbReference type="NCBI Taxonomy" id="537013"/>
    <lineage>
        <taxon>Bacteria</taxon>
        <taxon>Bacillati</taxon>
        <taxon>Bacillota</taxon>
        <taxon>Clostridia</taxon>
        <taxon>Eubacteriales</taxon>
        <taxon>Oscillospiraceae</taxon>
        <taxon>Oscillospiraceae incertae sedis</taxon>
    </lineage>
</organism>
<dbReference type="Proteomes" id="UP000003340">
    <property type="component" value="Unassembled WGS sequence"/>
</dbReference>
<evidence type="ECO:0000256" key="1">
    <source>
        <dbReference type="SAM" id="Phobius"/>
    </source>
</evidence>